<dbReference type="InterPro" id="IPR006119">
    <property type="entry name" value="Resolv_N"/>
</dbReference>
<accession>A0A0F9EJQ8</accession>
<evidence type="ECO:0000256" key="1">
    <source>
        <dbReference type="SAM" id="Coils"/>
    </source>
</evidence>
<dbReference type="InterPro" id="IPR011109">
    <property type="entry name" value="DNA_bind_recombinase_dom"/>
</dbReference>
<evidence type="ECO:0000259" key="2">
    <source>
        <dbReference type="PROSITE" id="PS51736"/>
    </source>
</evidence>
<dbReference type="EMBL" id="LAZR01027176">
    <property type="protein sequence ID" value="KKL66516.1"/>
    <property type="molecule type" value="Genomic_DNA"/>
</dbReference>
<dbReference type="GO" id="GO:0000150">
    <property type="term" value="F:DNA strand exchange activity"/>
    <property type="evidence" value="ECO:0007669"/>
    <property type="project" value="InterPro"/>
</dbReference>
<dbReference type="InterPro" id="IPR038109">
    <property type="entry name" value="DNA_bind_recomb_sf"/>
</dbReference>
<dbReference type="PANTHER" id="PTHR30461">
    <property type="entry name" value="DNA-INVERTASE FROM LAMBDOID PROPHAGE"/>
    <property type="match status" value="1"/>
</dbReference>
<dbReference type="InterPro" id="IPR025827">
    <property type="entry name" value="Zn_ribbon_recom_dom"/>
</dbReference>
<reference evidence="4" key="1">
    <citation type="journal article" date="2015" name="Nature">
        <title>Complex archaea that bridge the gap between prokaryotes and eukaryotes.</title>
        <authorList>
            <person name="Spang A."/>
            <person name="Saw J.H."/>
            <person name="Jorgensen S.L."/>
            <person name="Zaremba-Niedzwiedzka K."/>
            <person name="Martijn J."/>
            <person name="Lind A.E."/>
            <person name="van Eijk R."/>
            <person name="Schleper C."/>
            <person name="Guy L."/>
            <person name="Ettema T.J."/>
        </authorList>
    </citation>
    <scope>NUCLEOTIDE SEQUENCE</scope>
</reference>
<dbReference type="Gene3D" id="3.90.1750.20">
    <property type="entry name" value="Putative Large Serine Recombinase, Chain B, Domain 2"/>
    <property type="match status" value="1"/>
</dbReference>
<feature type="coiled-coil region" evidence="1">
    <location>
        <begin position="361"/>
        <end position="416"/>
    </location>
</feature>
<dbReference type="PROSITE" id="PS51736">
    <property type="entry name" value="RECOMBINASES_3"/>
    <property type="match status" value="1"/>
</dbReference>
<dbReference type="PROSITE" id="PS51737">
    <property type="entry name" value="RECOMBINASE_DNA_BIND"/>
    <property type="match status" value="1"/>
</dbReference>
<dbReference type="Pfam" id="PF07508">
    <property type="entry name" value="Recombinase"/>
    <property type="match status" value="1"/>
</dbReference>
<dbReference type="SUPFAM" id="SSF53041">
    <property type="entry name" value="Resolvase-like"/>
    <property type="match status" value="1"/>
</dbReference>
<dbReference type="SMART" id="SM00857">
    <property type="entry name" value="Resolvase"/>
    <property type="match status" value="1"/>
</dbReference>
<dbReference type="Pfam" id="PF00239">
    <property type="entry name" value="Resolvase"/>
    <property type="match status" value="1"/>
</dbReference>
<dbReference type="InterPro" id="IPR050639">
    <property type="entry name" value="SSR_resolvase"/>
</dbReference>
<dbReference type="AlphaFoldDB" id="A0A0F9EJQ8"/>
<dbReference type="InterPro" id="IPR036162">
    <property type="entry name" value="Resolvase-like_N_sf"/>
</dbReference>
<dbReference type="PANTHER" id="PTHR30461:SF23">
    <property type="entry name" value="DNA RECOMBINASE-RELATED"/>
    <property type="match status" value="1"/>
</dbReference>
<evidence type="ECO:0000259" key="3">
    <source>
        <dbReference type="PROSITE" id="PS51737"/>
    </source>
</evidence>
<sequence>MKTKCFIYARKSTEDEERQIMSIEAQITEINDFARREGLIVAETFIESKSAKKPGREIFNQMIAKIYESEEPVTILAWHPDRLARNSVDGGQIIYLVDIDKICGLKFPTFWFEPTPQGLFMLQVAFGQSKYYSDNLSENVKRGIRQKIRRGEYPCLAPVGYVNNPKTRNIDTDPVKARIINRAFKEYAEGKHSLESMRHRLNFWGLVGGTGKLLCKASVYRILTNITYTGLILHKGETYEGRFEAVVDKATFDAVQGELKKRSQPRKQKGGHNFPFTGLLECGECGGMITAQYAKQRRYIYYRCSKKRGNCSQSYLRSDLLIEQLRVELGKVALSKEWADWMMAEIERRQAEDVRGQRSFSQNLKLQIAEVEIKLDKLINAFLDGMIEKDTYLEKKDELLNKKIELKNKLKDFGKKGDAWVELARGWVETAHQAEKLALSDDFVEIKYFVKKIGSNRLLDGKK</sequence>
<proteinExistence type="predicted"/>
<dbReference type="Gene3D" id="3.40.50.1390">
    <property type="entry name" value="Resolvase, N-terminal catalytic domain"/>
    <property type="match status" value="1"/>
</dbReference>
<dbReference type="Pfam" id="PF13408">
    <property type="entry name" value="Zn_ribbon_recom"/>
    <property type="match status" value="1"/>
</dbReference>
<evidence type="ECO:0008006" key="5">
    <source>
        <dbReference type="Google" id="ProtNLM"/>
    </source>
</evidence>
<name>A0A0F9EJQ8_9ZZZZ</name>
<feature type="domain" description="Recombinase" evidence="3">
    <location>
        <begin position="158"/>
        <end position="265"/>
    </location>
</feature>
<protein>
    <recommendedName>
        <fullName evidence="5">Recombinase domain-containing protein</fullName>
    </recommendedName>
</protein>
<dbReference type="GO" id="GO:0003677">
    <property type="term" value="F:DNA binding"/>
    <property type="evidence" value="ECO:0007669"/>
    <property type="project" value="InterPro"/>
</dbReference>
<organism evidence="4">
    <name type="scientific">marine sediment metagenome</name>
    <dbReference type="NCBI Taxonomy" id="412755"/>
    <lineage>
        <taxon>unclassified sequences</taxon>
        <taxon>metagenomes</taxon>
        <taxon>ecological metagenomes</taxon>
    </lineage>
</organism>
<evidence type="ECO:0000313" key="4">
    <source>
        <dbReference type="EMBL" id="KKL66516.1"/>
    </source>
</evidence>
<keyword evidence="1" id="KW-0175">Coiled coil</keyword>
<gene>
    <name evidence="4" type="ORF">LCGC14_2144210</name>
</gene>
<comment type="caution">
    <text evidence="4">The sequence shown here is derived from an EMBL/GenBank/DDBJ whole genome shotgun (WGS) entry which is preliminary data.</text>
</comment>
<dbReference type="CDD" id="cd00338">
    <property type="entry name" value="Ser_Recombinase"/>
    <property type="match status" value="1"/>
</dbReference>
<feature type="domain" description="Resolvase/invertase-type recombinase catalytic" evidence="2">
    <location>
        <begin position="4"/>
        <end position="151"/>
    </location>
</feature>
<feature type="non-terminal residue" evidence="4">
    <location>
        <position position="463"/>
    </location>
</feature>